<dbReference type="Gene3D" id="3.40.1350.10">
    <property type="match status" value="1"/>
</dbReference>
<feature type="region of interest" description="Disordered" evidence="1">
    <location>
        <begin position="49"/>
        <end position="75"/>
    </location>
</feature>
<feature type="compositionally biased region" description="Basic and acidic residues" evidence="1">
    <location>
        <begin position="58"/>
        <end position="75"/>
    </location>
</feature>
<dbReference type="RefSeq" id="WP_166657284.1">
    <property type="nucleotide sequence ID" value="NZ_SOAU01000001.1"/>
</dbReference>
<dbReference type="GO" id="GO:0003677">
    <property type="term" value="F:DNA binding"/>
    <property type="evidence" value="ECO:0007669"/>
    <property type="project" value="InterPro"/>
</dbReference>
<comment type="caution">
    <text evidence="3">The sequence shown here is derived from an EMBL/GenBank/DDBJ whole genome shotgun (WGS) entry which is preliminary data.</text>
</comment>
<keyword evidence="3" id="KW-0255">Endonuclease</keyword>
<evidence type="ECO:0000313" key="4">
    <source>
        <dbReference type="Proteomes" id="UP000294558"/>
    </source>
</evidence>
<proteinExistence type="predicted"/>
<evidence type="ECO:0000256" key="1">
    <source>
        <dbReference type="SAM" id="MobiDB-lite"/>
    </source>
</evidence>
<name>A0A4R7HWS4_9ACTN</name>
<feature type="domain" description="Restriction endonuclease type IV Mrr" evidence="2">
    <location>
        <begin position="73"/>
        <end position="186"/>
    </location>
</feature>
<protein>
    <submittedName>
        <fullName evidence="3">Restriction endonuclease</fullName>
    </submittedName>
</protein>
<evidence type="ECO:0000313" key="3">
    <source>
        <dbReference type="EMBL" id="TDT14616.1"/>
    </source>
</evidence>
<reference evidence="3 4" key="1">
    <citation type="submission" date="2019-03" db="EMBL/GenBank/DDBJ databases">
        <title>Sequencing the genomes of 1000 actinobacteria strains.</title>
        <authorList>
            <person name="Klenk H.-P."/>
        </authorList>
    </citation>
    <scope>NUCLEOTIDE SEQUENCE [LARGE SCALE GENOMIC DNA]</scope>
    <source>
        <strain evidence="3 4">DSM 18936</strain>
    </source>
</reference>
<dbReference type="GO" id="GO:0009307">
    <property type="term" value="P:DNA restriction-modification system"/>
    <property type="evidence" value="ECO:0007669"/>
    <property type="project" value="InterPro"/>
</dbReference>
<dbReference type="Proteomes" id="UP000294558">
    <property type="component" value="Unassembled WGS sequence"/>
</dbReference>
<keyword evidence="3" id="KW-0378">Hydrolase</keyword>
<dbReference type="SUPFAM" id="SSF52980">
    <property type="entry name" value="Restriction endonuclease-like"/>
    <property type="match status" value="1"/>
</dbReference>
<evidence type="ECO:0000259" key="2">
    <source>
        <dbReference type="Pfam" id="PF04471"/>
    </source>
</evidence>
<accession>A0A4R7HWS4</accession>
<sequence length="405" mass="44414">MKLMPLRYPGNCVSCGVRIEQRTTAWYDPSIKKVTCTTCKPVDAQLSVDTAADTEPAPAEKPRPSLRPLRTDQQKGAELEKQVADVFAAAGYRVQQNVVREGRGGGRYEIDVLAEKTDEFLTLSVAIECKAWASPIDRDIVAKLNEARRDLGLGHALIVSLNGAKPGATQLAADTGVTIWGTDELKAKVGSAAITGLQHRPMIQEVGFSRRLSQTVAEQMIDKAASGTFGIGREEIVWQGAVWLPASVVQLDLKKMKVLGKTSMSQAWTVYDLVGGTYITRFDQEPQRLAVDMDGPKIAERLKWTDPAKDLTRIIDKFNSVKSDDAIARYRGQMKAFGVPDFHTATVGEATPFLYPAYLAIARSRNGSERLVVLDAYNNRQDDDLCTGLSRVISHVKASLPTARH</sequence>
<dbReference type="InterPro" id="IPR007560">
    <property type="entry name" value="Restrct_endonuc_IV_Mrr"/>
</dbReference>
<keyword evidence="4" id="KW-1185">Reference proteome</keyword>
<dbReference type="AlphaFoldDB" id="A0A4R7HWS4"/>
<gene>
    <name evidence="3" type="ORF">BDK89_0171</name>
</gene>
<dbReference type="InterPro" id="IPR011856">
    <property type="entry name" value="tRNA_endonuc-like_dom_sf"/>
</dbReference>
<organism evidence="3 4">
    <name type="scientific">Ilumatobacter fluminis</name>
    <dbReference type="NCBI Taxonomy" id="467091"/>
    <lineage>
        <taxon>Bacteria</taxon>
        <taxon>Bacillati</taxon>
        <taxon>Actinomycetota</taxon>
        <taxon>Acidimicrobiia</taxon>
        <taxon>Acidimicrobiales</taxon>
        <taxon>Ilumatobacteraceae</taxon>
        <taxon>Ilumatobacter</taxon>
    </lineage>
</organism>
<keyword evidence="3" id="KW-0540">Nuclease</keyword>
<dbReference type="Pfam" id="PF04471">
    <property type="entry name" value="Mrr_cat"/>
    <property type="match status" value="1"/>
</dbReference>
<dbReference type="EMBL" id="SOAU01000001">
    <property type="protein sequence ID" value="TDT14616.1"/>
    <property type="molecule type" value="Genomic_DNA"/>
</dbReference>
<dbReference type="GO" id="GO:0004519">
    <property type="term" value="F:endonuclease activity"/>
    <property type="evidence" value="ECO:0007669"/>
    <property type="project" value="UniProtKB-KW"/>
</dbReference>
<dbReference type="InterPro" id="IPR011335">
    <property type="entry name" value="Restrct_endonuc-II-like"/>
</dbReference>